<keyword evidence="11" id="KW-1133">Transmembrane helix</keyword>
<reference evidence="13" key="1">
    <citation type="submission" date="2023-06" db="EMBL/GenBank/DDBJ databases">
        <title>Multi-omics analyses reveal the molecular pathogenesis toolkit of Lasiodiplodia hormozganensis, a cross-kingdom pathogen.</title>
        <authorList>
            <person name="Felix C."/>
            <person name="Meneses R."/>
            <person name="Goncalves M.F.M."/>
            <person name="Tilleman L."/>
            <person name="Duarte A.S."/>
            <person name="Jorrin-Novo J.V."/>
            <person name="Van De Peer Y."/>
            <person name="Deforce D."/>
            <person name="Van Nieuwerburgh F."/>
            <person name="Esteves A.C."/>
            <person name="Alves A."/>
        </authorList>
    </citation>
    <scope>NUCLEOTIDE SEQUENCE</scope>
    <source>
        <strain evidence="13">CBS 339.90</strain>
    </source>
</reference>
<keyword evidence="11" id="KW-0812">Transmembrane</keyword>
<evidence type="ECO:0000256" key="8">
    <source>
        <dbReference type="ARBA" id="ARBA00047899"/>
    </source>
</evidence>
<dbReference type="InterPro" id="IPR008271">
    <property type="entry name" value="Ser/Thr_kinase_AS"/>
</dbReference>
<dbReference type="Pfam" id="PF00069">
    <property type="entry name" value="Pkinase"/>
    <property type="match status" value="1"/>
</dbReference>
<evidence type="ECO:0000313" key="13">
    <source>
        <dbReference type="EMBL" id="KAK0658632.1"/>
    </source>
</evidence>
<dbReference type="GO" id="GO:0004674">
    <property type="term" value="F:protein serine/threonine kinase activity"/>
    <property type="evidence" value="ECO:0007669"/>
    <property type="project" value="UniProtKB-KW"/>
</dbReference>
<comment type="catalytic activity">
    <reaction evidence="8">
        <text>L-threonyl-[protein] + ATP = O-phospho-L-threonyl-[protein] + ADP + H(+)</text>
        <dbReference type="Rhea" id="RHEA:46608"/>
        <dbReference type="Rhea" id="RHEA-COMP:11060"/>
        <dbReference type="Rhea" id="RHEA-COMP:11605"/>
        <dbReference type="ChEBI" id="CHEBI:15378"/>
        <dbReference type="ChEBI" id="CHEBI:30013"/>
        <dbReference type="ChEBI" id="CHEBI:30616"/>
        <dbReference type="ChEBI" id="CHEBI:61977"/>
        <dbReference type="ChEBI" id="CHEBI:456216"/>
        <dbReference type="EC" id="2.7.11.1"/>
    </reaction>
</comment>
<dbReference type="InterPro" id="IPR050339">
    <property type="entry name" value="CC_SR_Kinase"/>
</dbReference>
<dbReference type="AlphaFoldDB" id="A0AA39YVW6"/>
<feature type="compositionally biased region" description="Basic and acidic residues" evidence="10">
    <location>
        <begin position="55"/>
        <end position="64"/>
    </location>
</feature>
<evidence type="ECO:0000256" key="7">
    <source>
        <dbReference type="ARBA" id="ARBA00037982"/>
    </source>
</evidence>
<keyword evidence="2" id="KW-0723">Serine/threonine-protein kinase</keyword>
<name>A0AA39YVW6_9PEZI</name>
<dbReference type="PANTHER" id="PTHR11042:SF138">
    <property type="entry name" value="SERINE_THREONINE-PROTEIN KINASE IKS1-RELATED"/>
    <property type="match status" value="1"/>
</dbReference>
<keyword evidence="4" id="KW-0547">Nucleotide-binding</keyword>
<keyword evidence="3" id="KW-0808">Transferase</keyword>
<dbReference type="EMBL" id="JAUJDW010000017">
    <property type="protein sequence ID" value="KAK0658632.1"/>
    <property type="molecule type" value="Genomic_DNA"/>
</dbReference>
<dbReference type="SMART" id="SM00220">
    <property type="entry name" value="S_TKc"/>
    <property type="match status" value="1"/>
</dbReference>
<dbReference type="Proteomes" id="UP001175001">
    <property type="component" value="Unassembled WGS sequence"/>
</dbReference>
<keyword evidence="11" id="KW-0472">Membrane</keyword>
<keyword evidence="6" id="KW-0067">ATP-binding</keyword>
<dbReference type="GO" id="GO:0005737">
    <property type="term" value="C:cytoplasm"/>
    <property type="evidence" value="ECO:0007669"/>
    <property type="project" value="TreeGrafter"/>
</dbReference>
<sequence length="741" mass="81428">MSLVPRLNRGEIVLRHGSAVVVYDERSRQLSLRARSQGPSDVDFANPNCPYCHRPLRDEARSPTDDSPDDNEHGFVNPEYFRMLHHSRPSSETSSRQPSPQPRAPPRRALRQTSGGSDISTPPPGAEFVGSAPATPAAPHGISSSAFSQNYFKTFFVEEGELGRGGKGVVLLVRHVLDGVSLGHFACKRVPVGDDHEWLEKVLVEVQLLQNLSHQNLVSYRHVWLEDYQISAFGPSVPCAFILQQYCNAGDLHHYILNQAKASVTTQELKERMRRRSKGHAEPPIGLNSPRRMPFEEIYSFFKDITAGLHHLHSHGYIHRDLKPHNCLLHTVGSKTRVLVSDFGEVQMVDVVRKSTGHTGTISYCAPEVLRREADGEFGNFTTKSDIFSLGMIVYFMCFGRLPYQNADDLHEENEDLDQLRAEIASWQGFDDVRKARSDLPDKLYSFLKRLLSLNPAERPTTEQILHGIGAGSGLEDINGFGPMFDDIGPRISSAESPSPSPSKLQRRQSTQAGLLRAAPSKLRQQASAEDHRSPSPPMSRKPPSSNSRTPTPPDSAGLILRKRKLENYSPPPSSPHHHHHPHHPSSPTSPARLMLPPSPSSTFILYVHNFLTTPAVVSAIKLTLFLVKILSLSRPCAPFAANPWVAYPLLCLAALDFGPFLGTVVSYYPYSWRGGGSGTARFSQVGLLGSLVMLVVHVAVTAAAARWDCLCAAGGNGAGAARGGMAPVGVDWRDFEGEGI</sequence>
<comment type="catalytic activity">
    <reaction evidence="9">
        <text>L-seryl-[protein] + ATP = O-phospho-L-seryl-[protein] + ADP + H(+)</text>
        <dbReference type="Rhea" id="RHEA:17989"/>
        <dbReference type="Rhea" id="RHEA-COMP:9863"/>
        <dbReference type="Rhea" id="RHEA-COMP:11604"/>
        <dbReference type="ChEBI" id="CHEBI:15378"/>
        <dbReference type="ChEBI" id="CHEBI:29999"/>
        <dbReference type="ChEBI" id="CHEBI:30616"/>
        <dbReference type="ChEBI" id="CHEBI:83421"/>
        <dbReference type="ChEBI" id="CHEBI:456216"/>
        <dbReference type="EC" id="2.7.11.1"/>
    </reaction>
</comment>
<feature type="region of interest" description="Disordered" evidence="10">
    <location>
        <begin position="480"/>
        <end position="594"/>
    </location>
</feature>
<evidence type="ECO:0000256" key="5">
    <source>
        <dbReference type="ARBA" id="ARBA00022777"/>
    </source>
</evidence>
<proteinExistence type="inferred from homology"/>
<organism evidence="13 14">
    <name type="scientific">Lasiodiplodia hormozganensis</name>
    <dbReference type="NCBI Taxonomy" id="869390"/>
    <lineage>
        <taxon>Eukaryota</taxon>
        <taxon>Fungi</taxon>
        <taxon>Dikarya</taxon>
        <taxon>Ascomycota</taxon>
        <taxon>Pezizomycotina</taxon>
        <taxon>Dothideomycetes</taxon>
        <taxon>Dothideomycetes incertae sedis</taxon>
        <taxon>Botryosphaeriales</taxon>
        <taxon>Botryosphaeriaceae</taxon>
        <taxon>Lasiodiplodia</taxon>
    </lineage>
</organism>
<evidence type="ECO:0000256" key="9">
    <source>
        <dbReference type="ARBA" id="ARBA00048679"/>
    </source>
</evidence>
<feature type="transmembrane region" description="Helical" evidence="11">
    <location>
        <begin position="683"/>
        <end position="706"/>
    </location>
</feature>
<comment type="similarity">
    <text evidence="7">Belongs to the protein kinase superfamily. Ser/Thr protein kinase family. GCN2 subfamily.</text>
</comment>
<comment type="caution">
    <text evidence="13">The sequence shown here is derived from an EMBL/GenBank/DDBJ whole genome shotgun (WGS) entry which is preliminary data.</text>
</comment>
<evidence type="ECO:0000256" key="10">
    <source>
        <dbReference type="SAM" id="MobiDB-lite"/>
    </source>
</evidence>
<dbReference type="GO" id="GO:0005524">
    <property type="term" value="F:ATP binding"/>
    <property type="evidence" value="ECO:0007669"/>
    <property type="project" value="UniProtKB-KW"/>
</dbReference>
<evidence type="ECO:0000256" key="4">
    <source>
        <dbReference type="ARBA" id="ARBA00022741"/>
    </source>
</evidence>
<keyword evidence="5 13" id="KW-0418">Kinase</keyword>
<evidence type="ECO:0000256" key="1">
    <source>
        <dbReference type="ARBA" id="ARBA00012513"/>
    </source>
</evidence>
<dbReference type="PROSITE" id="PS00108">
    <property type="entry name" value="PROTEIN_KINASE_ST"/>
    <property type="match status" value="1"/>
</dbReference>
<evidence type="ECO:0000313" key="14">
    <source>
        <dbReference type="Proteomes" id="UP001175001"/>
    </source>
</evidence>
<evidence type="ECO:0000256" key="6">
    <source>
        <dbReference type="ARBA" id="ARBA00022840"/>
    </source>
</evidence>
<dbReference type="FunFam" id="1.10.510.10:FF:000699">
    <property type="entry name" value="Probable serine/threonine-protein kinase iksA"/>
    <property type="match status" value="1"/>
</dbReference>
<dbReference type="Gene3D" id="3.30.200.20">
    <property type="entry name" value="Phosphorylase Kinase, domain 1"/>
    <property type="match status" value="1"/>
</dbReference>
<dbReference type="InterPro" id="IPR000719">
    <property type="entry name" value="Prot_kinase_dom"/>
</dbReference>
<dbReference type="SUPFAM" id="SSF56112">
    <property type="entry name" value="Protein kinase-like (PK-like)"/>
    <property type="match status" value="1"/>
</dbReference>
<evidence type="ECO:0000259" key="12">
    <source>
        <dbReference type="PROSITE" id="PS50011"/>
    </source>
</evidence>
<keyword evidence="14" id="KW-1185">Reference proteome</keyword>
<dbReference type="InterPro" id="IPR011009">
    <property type="entry name" value="Kinase-like_dom_sf"/>
</dbReference>
<gene>
    <name evidence="13" type="primary">IKS1</name>
    <name evidence="13" type="ORF">DIS24_g4639</name>
</gene>
<feature type="transmembrane region" description="Helical" evidence="11">
    <location>
        <begin position="604"/>
        <end position="628"/>
    </location>
</feature>
<dbReference type="PANTHER" id="PTHR11042">
    <property type="entry name" value="EUKARYOTIC TRANSLATION INITIATION FACTOR 2-ALPHA KINASE EIF2-ALPHA KINASE -RELATED"/>
    <property type="match status" value="1"/>
</dbReference>
<evidence type="ECO:0000256" key="11">
    <source>
        <dbReference type="SAM" id="Phobius"/>
    </source>
</evidence>
<protein>
    <recommendedName>
        <fullName evidence="1">non-specific serine/threonine protein kinase</fullName>
        <ecNumber evidence="1">2.7.11.1</ecNumber>
    </recommendedName>
</protein>
<feature type="region of interest" description="Disordered" evidence="10">
    <location>
        <begin position="55"/>
        <end position="140"/>
    </location>
</feature>
<dbReference type="EC" id="2.7.11.1" evidence="1"/>
<feature type="transmembrane region" description="Helical" evidence="11">
    <location>
        <begin position="648"/>
        <end position="671"/>
    </location>
</feature>
<accession>A0AA39YVW6</accession>
<dbReference type="GO" id="GO:0005634">
    <property type="term" value="C:nucleus"/>
    <property type="evidence" value="ECO:0007669"/>
    <property type="project" value="TreeGrafter"/>
</dbReference>
<dbReference type="FunFam" id="3.30.200.20:FF:000306">
    <property type="entry name" value="IKS protein kinase"/>
    <property type="match status" value="1"/>
</dbReference>
<dbReference type="Gene3D" id="1.10.510.10">
    <property type="entry name" value="Transferase(Phosphotransferase) domain 1"/>
    <property type="match status" value="1"/>
</dbReference>
<evidence type="ECO:0000256" key="2">
    <source>
        <dbReference type="ARBA" id="ARBA00022527"/>
    </source>
</evidence>
<dbReference type="CDD" id="cd00180">
    <property type="entry name" value="PKc"/>
    <property type="match status" value="1"/>
</dbReference>
<feature type="domain" description="Protein kinase" evidence="12">
    <location>
        <begin position="156"/>
        <end position="485"/>
    </location>
</feature>
<dbReference type="PROSITE" id="PS50011">
    <property type="entry name" value="PROTEIN_KINASE_DOM"/>
    <property type="match status" value="1"/>
</dbReference>
<evidence type="ECO:0000256" key="3">
    <source>
        <dbReference type="ARBA" id="ARBA00022679"/>
    </source>
</evidence>